<dbReference type="EC" id="5.4.2.12" evidence="4"/>
<dbReference type="OrthoDB" id="952271at2759"/>
<feature type="active site" description="Phosphoserine intermediate" evidence="9">
    <location>
        <position position="72"/>
    </location>
</feature>
<feature type="binding site" evidence="11">
    <location>
        <position position="424"/>
    </location>
    <ligand>
        <name>Mn(2+)</name>
        <dbReference type="ChEBI" id="CHEBI:29035"/>
        <label>1</label>
    </ligand>
</feature>
<dbReference type="InterPro" id="IPR017850">
    <property type="entry name" value="Alkaline_phosphatase_core_sf"/>
</dbReference>
<feature type="binding site" evidence="10">
    <location>
        <position position="352"/>
    </location>
    <ligand>
        <name>substrate</name>
    </ligand>
</feature>
<evidence type="ECO:0000256" key="10">
    <source>
        <dbReference type="PIRSR" id="PIRSR001492-2"/>
    </source>
</evidence>
<accession>A0A0S4IMK1</accession>
<feature type="binding site" evidence="11">
    <location>
        <position position="420"/>
    </location>
    <ligand>
        <name>Mn(2+)</name>
        <dbReference type="ChEBI" id="CHEBI:29035"/>
        <label>1</label>
    </ligand>
</feature>
<keyword evidence="8" id="KW-0413">Isomerase</keyword>
<feature type="binding site" evidence="11">
    <location>
        <position position="491"/>
    </location>
    <ligand>
        <name>Mn(2+)</name>
        <dbReference type="ChEBI" id="CHEBI:29035"/>
        <label>1</label>
    </ligand>
</feature>
<keyword evidence="15" id="KW-1185">Reference proteome</keyword>
<evidence type="ECO:0000259" key="13">
    <source>
        <dbReference type="Pfam" id="PF06415"/>
    </source>
</evidence>
<evidence type="ECO:0000256" key="2">
    <source>
        <dbReference type="ARBA" id="ARBA00004798"/>
    </source>
</evidence>
<dbReference type="InterPro" id="IPR006124">
    <property type="entry name" value="Metalloenzyme"/>
</dbReference>
<sequence length="550" mass="59804">MQLARHAVLPRRKLLLVVLDGVGIGPQDEYDAVHRANAPTLKRLLANKERCRAIRAHGTSVGLPTDADMGNSEVGHNALGAGRVALQGASLVDDALANGEIFQSEGYQYLKGGFAHGKTLHFVGLLSDGGVHSRDNQLYPIIRQAVKDGASKIRVHALLDGRDVPDGTSVKFMTELEAVLEEATAAGCDAKVGSGGGRMHVTMDRYEADWDIVERGWRAHVLGEGRQFSTGLEAVQTLRAENPTAGDQFLPPFVVARDGVPVGTIEDGDAVLCFNFRGDRVIELSRAFEDDDFTKFDRVRWPKVRYAGLMRYDGDMGIPNNFLVPPPKLSRTSEEFLINSDVKIFACSETQKFGHVTYFWNGNRSGKLSETHEVFHEIPSDRIIFNQKPEMKSKEITAATIEALESNQYDVIRINFPNGDMVGHTGDLEATIRGMEAVDKALEDLTAAVDRLGGVYLITADHGNADDMVQRDKKGKPLRGPNGELLPLTSHTLAPVPLIIGGSGLDDSVKLRHDLPAAGLANVTATFLNLLGFEAPEDYEPSLIVAAPPS</sequence>
<keyword evidence="5 11" id="KW-0479">Metal-binding</keyword>
<dbReference type="GO" id="GO:0006007">
    <property type="term" value="P:glucose catabolic process"/>
    <property type="evidence" value="ECO:0007669"/>
    <property type="project" value="InterPro"/>
</dbReference>
<dbReference type="GO" id="GO:0006096">
    <property type="term" value="P:glycolytic process"/>
    <property type="evidence" value="ECO:0007669"/>
    <property type="project" value="UniProtKB-UniPathway"/>
</dbReference>
<dbReference type="PIRSF" id="PIRSF001492">
    <property type="entry name" value="IPGAM"/>
    <property type="match status" value="1"/>
</dbReference>
<feature type="binding site" evidence="11">
    <location>
        <position position="462"/>
    </location>
    <ligand>
        <name>Mn(2+)</name>
        <dbReference type="ChEBI" id="CHEBI:29035"/>
        <label>2</label>
    </ligand>
</feature>
<evidence type="ECO:0000259" key="12">
    <source>
        <dbReference type="Pfam" id="PF01676"/>
    </source>
</evidence>
<gene>
    <name evidence="14" type="ORF">BSAL_54845</name>
</gene>
<dbReference type="InterPro" id="IPR011258">
    <property type="entry name" value="BPG-indep_PGM_N"/>
</dbReference>
<dbReference type="Proteomes" id="UP000051952">
    <property type="component" value="Unassembled WGS sequence"/>
</dbReference>
<keyword evidence="7 11" id="KW-0464">Manganese</keyword>
<evidence type="ECO:0000256" key="7">
    <source>
        <dbReference type="ARBA" id="ARBA00023211"/>
    </source>
</evidence>
<feature type="binding site" evidence="10">
    <location>
        <begin position="162"/>
        <end position="163"/>
    </location>
    <ligand>
        <name>substrate</name>
    </ligand>
</feature>
<dbReference type="VEuPathDB" id="TriTrypDB:BSAL_54845"/>
<dbReference type="Pfam" id="PF06415">
    <property type="entry name" value="iPGM_N"/>
    <property type="match status" value="1"/>
</dbReference>
<feature type="binding site" evidence="10">
    <location>
        <position position="132"/>
    </location>
    <ligand>
        <name>substrate</name>
    </ligand>
</feature>
<evidence type="ECO:0000256" key="8">
    <source>
        <dbReference type="ARBA" id="ARBA00023235"/>
    </source>
</evidence>
<evidence type="ECO:0000256" key="11">
    <source>
        <dbReference type="PIRSR" id="PIRSR001492-3"/>
    </source>
</evidence>
<dbReference type="GO" id="GO:0005737">
    <property type="term" value="C:cytoplasm"/>
    <property type="evidence" value="ECO:0007669"/>
    <property type="project" value="InterPro"/>
</dbReference>
<proteinExistence type="inferred from homology"/>
<dbReference type="PANTHER" id="PTHR31637:SF0">
    <property type="entry name" value="2,3-BISPHOSPHOGLYCERATE-INDEPENDENT PHOSPHOGLYCERATE MUTASE"/>
    <property type="match status" value="1"/>
</dbReference>
<reference evidence="15" key="1">
    <citation type="submission" date="2015-09" db="EMBL/GenBank/DDBJ databases">
        <authorList>
            <consortium name="Pathogen Informatics"/>
        </authorList>
    </citation>
    <scope>NUCLEOTIDE SEQUENCE [LARGE SCALE GENOMIC DNA]</scope>
    <source>
        <strain evidence="15">Lake Konstanz</strain>
    </source>
</reference>
<organism evidence="14 15">
    <name type="scientific">Bodo saltans</name>
    <name type="common">Flagellated protozoan</name>
    <dbReference type="NCBI Taxonomy" id="75058"/>
    <lineage>
        <taxon>Eukaryota</taxon>
        <taxon>Discoba</taxon>
        <taxon>Euglenozoa</taxon>
        <taxon>Kinetoplastea</taxon>
        <taxon>Metakinetoplastina</taxon>
        <taxon>Eubodonida</taxon>
        <taxon>Bodonidae</taxon>
        <taxon>Bodo</taxon>
    </lineage>
</organism>
<evidence type="ECO:0000256" key="3">
    <source>
        <dbReference type="ARBA" id="ARBA00008819"/>
    </source>
</evidence>
<dbReference type="SUPFAM" id="SSF53649">
    <property type="entry name" value="Alkaline phosphatase-like"/>
    <property type="match status" value="1"/>
</dbReference>
<dbReference type="OMA" id="FMDGRDT"/>
<keyword evidence="6" id="KW-0324">Glycolysis</keyword>
<dbReference type="PANTHER" id="PTHR31637">
    <property type="entry name" value="2,3-BISPHOSPHOGLYCERATE-INDEPENDENT PHOSPHOGLYCERATE MUTASE"/>
    <property type="match status" value="1"/>
</dbReference>
<dbReference type="InterPro" id="IPR005995">
    <property type="entry name" value="Pgm_bpd_ind"/>
</dbReference>
<feature type="binding site" evidence="11">
    <location>
        <position position="72"/>
    </location>
    <ligand>
        <name>Mn(2+)</name>
        <dbReference type="ChEBI" id="CHEBI:29035"/>
        <label>2</label>
    </ligand>
</feature>
<dbReference type="SUPFAM" id="SSF64158">
    <property type="entry name" value="2,3-Bisphosphoglycerate-independent phosphoglycerate mutase, substrate-binding domain"/>
    <property type="match status" value="1"/>
</dbReference>
<feature type="binding site" evidence="10">
    <location>
        <position position="205"/>
    </location>
    <ligand>
        <name>substrate</name>
    </ligand>
</feature>
<evidence type="ECO:0000256" key="6">
    <source>
        <dbReference type="ARBA" id="ARBA00023152"/>
    </source>
</evidence>
<evidence type="ECO:0000313" key="15">
    <source>
        <dbReference type="Proteomes" id="UP000051952"/>
    </source>
</evidence>
<evidence type="ECO:0000256" key="9">
    <source>
        <dbReference type="PIRSR" id="PIRSR001492-1"/>
    </source>
</evidence>
<dbReference type="FunFam" id="3.40.1450.10:FF:000002">
    <property type="entry name" value="2,3-bisphosphoglycerate-independent phosphoglycerate mutase"/>
    <property type="match status" value="1"/>
</dbReference>
<dbReference type="UniPathway" id="UPA00109">
    <property type="reaction ID" value="UER00186"/>
</dbReference>
<feature type="binding site" evidence="10">
    <location>
        <position position="198"/>
    </location>
    <ligand>
        <name>substrate</name>
    </ligand>
</feature>
<evidence type="ECO:0000256" key="5">
    <source>
        <dbReference type="ARBA" id="ARBA00022723"/>
    </source>
</evidence>
<dbReference type="Pfam" id="PF01676">
    <property type="entry name" value="Metalloenzyme"/>
    <property type="match status" value="1"/>
</dbReference>
<feature type="binding site" evidence="10">
    <location>
        <begin position="277"/>
        <end position="280"/>
    </location>
    <ligand>
        <name>substrate</name>
    </ligand>
</feature>
<comment type="pathway">
    <text evidence="2">Carbohydrate degradation; glycolysis; pyruvate from D-glyceraldehyde 3-phosphate: step 3/5.</text>
</comment>
<dbReference type="GO" id="GO:0030145">
    <property type="term" value="F:manganese ion binding"/>
    <property type="evidence" value="ECO:0007669"/>
    <property type="project" value="InterPro"/>
</dbReference>
<comment type="similarity">
    <text evidence="3">Belongs to the BPG-independent phosphoglycerate mutase family.</text>
</comment>
<feature type="binding site" evidence="11">
    <location>
        <position position="20"/>
    </location>
    <ligand>
        <name>Mn(2+)</name>
        <dbReference type="ChEBI" id="CHEBI:29035"/>
        <label>2</label>
    </ligand>
</feature>
<feature type="binding site" evidence="11">
    <location>
        <position position="461"/>
    </location>
    <ligand>
        <name>Mn(2+)</name>
        <dbReference type="ChEBI" id="CHEBI:29035"/>
        <label>2</label>
    </ligand>
</feature>
<feature type="domain" description="BPG-independent PGAM N-terminal" evidence="13">
    <location>
        <begin position="92"/>
        <end position="313"/>
    </location>
</feature>
<comment type="cofactor">
    <cofactor evidence="1">
        <name>Mn(2+)</name>
        <dbReference type="ChEBI" id="CHEBI:29035"/>
    </cofactor>
</comment>
<dbReference type="Gene3D" id="3.40.1450.10">
    <property type="entry name" value="BPG-independent phosphoglycerate mutase, domain B"/>
    <property type="match status" value="1"/>
</dbReference>
<dbReference type="AlphaFoldDB" id="A0A0S4IMK1"/>
<dbReference type="Gene3D" id="3.40.720.10">
    <property type="entry name" value="Alkaline Phosphatase, subunit A"/>
    <property type="match status" value="1"/>
</dbReference>
<evidence type="ECO:0000256" key="4">
    <source>
        <dbReference type="ARBA" id="ARBA00012026"/>
    </source>
</evidence>
<feature type="domain" description="Metalloenzyme" evidence="12">
    <location>
        <begin position="13"/>
        <end position="534"/>
    </location>
</feature>
<evidence type="ECO:0000256" key="1">
    <source>
        <dbReference type="ARBA" id="ARBA00001936"/>
    </source>
</evidence>
<dbReference type="InterPro" id="IPR036646">
    <property type="entry name" value="PGAM_B_sf"/>
</dbReference>
<name>A0A0S4IMK1_BODSA</name>
<dbReference type="NCBIfam" id="TIGR01307">
    <property type="entry name" value="pgm_bpd_ind"/>
    <property type="match status" value="1"/>
</dbReference>
<dbReference type="CDD" id="cd16010">
    <property type="entry name" value="iPGM"/>
    <property type="match status" value="1"/>
</dbReference>
<evidence type="ECO:0000313" key="14">
    <source>
        <dbReference type="EMBL" id="CUE73126.1"/>
    </source>
</evidence>
<protein>
    <recommendedName>
        <fullName evidence="4">phosphoglycerate mutase (2,3-diphosphoglycerate-independent)</fullName>
        <ecNumber evidence="4">5.4.2.12</ecNumber>
    </recommendedName>
</protein>
<dbReference type="EMBL" id="CYKH01000144">
    <property type="protein sequence ID" value="CUE73126.1"/>
    <property type="molecule type" value="Genomic_DNA"/>
</dbReference>
<dbReference type="GO" id="GO:0004619">
    <property type="term" value="F:phosphoglycerate mutase activity"/>
    <property type="evidence" value="ECO:0007669"/>
    <property type="project" value="UniProtKB-EC"/>
</dbReference>